<feature type="binding site" evidence="3">
    <location>
        <position position="141"/>
    </location>
    <ligand>
        <name>Zn(2+)</name>
        <dbReference type="ChEBI" id="CHEBI:29105"/>
        <note>catalytic</note>
    </ligand>
</feature>
<comment type="subunit">
    <text evidence="1">Monomer.</text>
</comment>
<dbReference type="CDD" id="cd04280">
    <property type="entry name" value="ZnMc_astacin_like"/>
    <property type="match status" value="2"/>
</dbReference>
<feature type="binding site" evidence="3">
    <location>
        <position position="151"/>
    </location>
    <ligand>
        <name>Zn(2+)</name>
        <dbReference type="ChEBI" id="CHEBI:29105"/>
        <note>catalytic</note>
    </ligand>
</feature>
<keyword evidence="7" id="KW-1185">Reference proteome</keyword>
<evidence type="ECO:0000256" key="2">
    <source>
        <dbReference type="ARBA" id="ARBA00025529"/>
    </source>
</evidence>
<evidence type="ECO:0000256" key="4">
    <source>
        <dbReference type="RuleBase" id="RU361183"/>
    </source>
</evidence>
<dbReference type="SUPFAM" id="SSF55486">
    <property type="entry name" value="Metalloproteases ('zincins'), catalytic domain"/>
    <property type="match status" value="2"/>
</dbReference>
<dbReference type="GO" id="GO:0008270">
    <property type="term" value="F:zinc ion binding"/>
    <property type="evidence" value="ECO:0007669"/>
    <property type="project" value="UniProtKB-UniRule"/>
</dbReference>
<feature type="domain" description="Peptidase M12A" evidence="5">
    <location>
        <begin position="302"/>
        <end position="496"/>
    </location>
</feature>
<reference evidence="6 7" key="1">
    <citation type="submission" date="2024-04" db="EMBL/GenBank/DDBJ databases">
        <authorList>
            <person name="Rising A."/>
            <person name="Reimegard J."/>
            <person name="Sonavane S."/>
            <person name="Akerstrom W."/>
            <person name="Nylinder S."/>
            <person name="Hedman E."/>
            <person name="Kallberg Y."/>
        </authorList>
    </citation>
    <scope>NUCLEOTIDE SEQUENCE [LARGE SCALE GENOMIC DNA]</scope>
</reference>
<sequence>MQEFTAMRQIMFFLVVLGLAAFTCGERLRNPLENPGLYQGDILGIDDDDDRNALINNYNKWPRAVIPYVLDPGVHEFLNQIEKAMKYISDRTCISFEPRQLDQDYIRIFPGDGCYSHWGKTGGAQPLSLGYGCFDLGTIIHELYHVIGFMHEQVRADRDYYLTIYWENIEPGFEHNFQKLKPNESWLINKFDYYSIMIYSETSFSIDGVKKTMVAKEPGVVLTDVFYRYPTESDIYRVNVLYQCNKIYKGRKDLTKSIRELDLYQGDILGIEMGARTYRNPLENPDLYQGDILGIESNEDRNALPTNSRRWPSGVIYYKLDSAVGYFKRDILRAMKYIEDRTCIDFIERKNRERNYIKIMDGDGCYSHWGMTGGVQPVSLGDGCQDQGTIIHELMHAIGFDHEQNRSDRDDYLDIFYENIDRDFVDQFQKLKPHQNRLINKFDYESIMLYGDTAFSVDGYKKTMRAKKRGVYLLDTYDKMPSKSDMYRINWLYDCE</sequence>
<dbReference type="SMART" id="SM00235">
    <property type="entry name" value="ZnMc"/>
    <property type="match status" value="2"/>
</dbReference>
<dbReference type="InterPro" id="IPR006026">
    <property type="entry name" value="Peptidase_Metallo"/>
</dbReference>
<feature type="binding site" evidence="3">
    <location>
        <position position="396"/>
    </location>
    <ligand>
        <name>Zn(2+)</name>
        <dbReference type="ChEBI" id="CHEBI:29105"/>
        <note>catalytic</note>
    </ligand>
</feature>
<feature type="binding site" evidence="3">
    <location>
        <position position="145"/>
    </location>
    <ligand>
        <name>Zn(2+)</name>
        <dbReference type="ChEBI" id="CHEBI:29105"/>
        <note>catalytic</note>
    </ligand>
</feature>
<dbReference type="Gene3D" id="3.40.390.10">
    <property type="entry name" value="Collagenase (Catalytic Domain)"/>
    <property type="match status" value="2"/>
</dbReference>
<protein>
    <recommendedName>
        <fullName evidence="4">Metalloendopeptidase</fullName>
        <ecNumber evidence="4">3.4.24.-</ecNumber>
    </recommendedName>
</protein>
<dbReference type="InterPro" id="IPR001506">
    <property type="entry name" value="Peptidase_M12A"/>
</dbReference>
<dbReference type="PANTHER" id="PTHR10127:SF883">
    <property type="entry name" value="ZINC METALLOPROTEINASE NAS-8"/>
    <property type="match status" value="1"/>
</dbReference>
<evidence type="ECO:0000313" key="7">
    <source>
        <dbReference type="Proteomes" id="UP001497382"/>
    </source>
</evidence>
<feature type="chain" id="PRO_5043089927" description="Metalloendopeptidase" evidence="4">
    <location>
        <begin position="26"/>
        <end position="496"/>
    </location>
</feature>
<dbReference type="AlphaFoldDB" id="A0AAV2BEZ7"/>
<comment type="function">
    <text evidence="2">Zinc metalloprotease. Provoques deadhesion of endothelial cells from cell cultures, and also degradation of fibronectin, fibrinogen and gelatin in vitro. Its role in the venom is not fully understood but it might act as a spreading factor that facilitates diffusion of other venom toxins. Alternatively, it might be involved in the proteolytic processing of other venom toxins or it might play a role in extra-oral digestion of prey.</text>
</comment>
<keyword evidence="3 4" id="KW-0645">Protease</keyword>
<dbReference type="PROSITE" id="PS51864">
    <property type="entry name" value="ASTACIN"/>
    <property type="match status" value="2"/>
</dbReference>
<dbReference type="GO" id="GO:0006508">
    <property type="term" value="P:proteolysis"/>
    <property type="evidence" value="ECO:0007669"/>
    <property type="project" value="UniProtKB-KW"/>
</dbReference>
<feature type="binding site" evidence="3">
    <location>
        <position position="402"/>
    </location>
    <ligand>
        <name>Zn(2+)</name>
        <dbReference type="ChEBI" id="CHEBI:29105"/>
        <note>catalytic</note>
    </ligand>
</feature>
<keyword evidence="3 4" id="KW-0862">Zinc</keyword>
<name>A0AAV2BEZ7_9ARAC</name>
<keyword evidence="3 4" id="KW-0479">Metal-binding</keyword>
<comment type="cofactor">
    <cofactor evidence="3 4">
        <name>Zn(2+)</name>
        <dbReference type="ChEBI" id="CHEBI:29105"/>
    </cofactor>
    <text evidence="3 4">Binds 1 zinc ion per subunit.</text>
</comment>
<keyword evidence="4" id="KW-0732">Signal</keyword>
<keyword evidence="3 4" id="KW-0378">Hydrolase</keyword>
<evidence type="ECO:0000256" key="3">
    <source>
        <dbReference type="PROSITE-ProRule" id="PRU01211"/>
    </source>
</evidence>
<feature type="signal peptide" evidence="4">
    <location>
        <begin position="1"/>
        <end position="25"/>
    </location>
</feature>
<dbReference type="InterPro" id="IPR024079">
    <property type="entry name" value="MetalloPept_cat_dom_sf"/>
</dbReference>
<evidence type="ECO:0000313" key="6">
    <source>
        <dbReference type="EMBL" id="CAL1294803.1"/>
    </source>
</evidence>
<dbReference type="PRINTS" id="PR00480">
    <property type="entry name" value="ASTACIN"/>
</dbReference>
<comment type="caution">
    <text evidence="3">Lacks conserved residue(s) required for the propagation of feature annotation.</text>
</comment>
<dbReference type="InterPro" id="IPR034035">
    <property type="entry name" value="Astacin-like_dom"/>
</dbReference>
<dbReference type="EC" id="3.4.24.-" evidence="4"/>
<organism evidence="6 7">
    <name type="scientific">Larinioides sclopetarius</name>
    <dbReference type="NCBI Taxonomy" id="280406"/>
    <lineage>
        <taxon>Eukaryota</taxon>
        <taxon>Metazoa</taxon>
        <taxon>Ecdysozoa</taxon>
        <taxon>Arthropoda</taxon>
        <taxon>Chelicerata</taxon>
        <taxon>Arachnida</taxon>
        <taxon>Araneae</taxon>
        <taxon>Araneomorphae</taxon>
        <taxon>Entelegynae</taxon>
        <taxon>Araneoidea</taxon>
        <taxon>Araneidae</taxon>
        <taxon>Larinioides</taxon>
    </lineage>
</organism>
<accession>A0AAV2BEZ7</accession>
<evidence type="ECO:0000256" key="1">
    <source>
        <dbReference type="ARBA" id="ARBA00011245"/>
    </source>
</evidence>
<comment type="caution">
    <text evidence="6">The sequence shown here is derived from an EMBL/GenBank/DDBJ whole genome shotgun (WGS) entry which is preliminary data.</text>
</comment>
<feature type="domain" description="Peptidase M12A" evidence="5">
    <location>
        <begin position="52"/>
        <end position="245"/>
    </location>
</feature>
<proteinExistence type="predicted"/>
<keyword evidence="3 4" id="KW-0482">Metalloprotease</keyword>
<gene>
    <name evidence="6" type="ORF">LARSCL_LOCUS18919</name>
</gene>
<feature type="active site" evidence="3">
    <location>
        <position position="142"/>
    </location>
</feature>
<dbReference type="Pfam" id="PF01400">
    <property type="entry name" value="Astacin"/>
    <property type="match status" value="2"/>
</dbReference>
<dbReference type="PANTHER" id="PTHR10127">
    <property type="entry name" value="DISCOIDIN, CUB, EGF, LAMININ , AND ZINC METALLOPROTEASE DOMAIN CONTAINING"/>
    <property type="match status" value="1"/>
</dbReference>
<feature type="binding site" evidence="3">
    <location>
        <position position="392"/>
    </location>
    <ligand>
        <name>Zn(2+)</name>
        <dbReference type="ChEBI" id="CHEBI:29105"/>
        <note>catalytic</note>
    </ligand>
</feature>
<dbReference type="EMBL" id="CAXIEN010000354">
    <property type="protein sequence ID" value="CAL1294803.1"/>
    <property type="molecule type" value="Genomic_DNA"/>
</dbReference>
<dbReference type="Proteomes" id="UP001497382">
    <property type="component" value="Unassembled WGS sequence"/>
</dbReference>
<dbReference type="GO" id="GO:0004222">
    <property type="term" value="F:metalloendopeptidase activity"/>
    <property type="evidence" value="ECO:0007669"/>
    <property type="project" value="UniProtKB-UniRule"/>
</dbReference>
<evidence type="ECO:0000259" key="5">
    <source>
        <dbReference type="PROSITE" id="PS51864"/>
    </source>
</evidence>
<feature type="active site" evidence="3">
    <location>
        <position position="393"/>
    </location>
</feature>